<dbReference type="NCBIfam" id="TIGR00254">
    <property type="entry name" value="GGDEF"/>
    <property type="match status" value="1"/>
</dbReference>
<dbReference type="Gene3D" id="3.40.50.2300">
    <property type="match status" value="2"/>
</dbReference>
<feature type="modified residue" description="4-aspartylphosphate" evidence="3">
    <location>
        <position position="53"/>
    </location>
</feature>
<protein>
    <recommendedName>
        <fullName evidence="1">diguanylate cyclase</fullName>
        <ecNumber evidence="1">2.7.7.65</ecNumber>
    </recommendedName>
</protein>
<comment type="caution">
    <text evidence="3">Lacks conserved residue(s) required for the propagation of feature annotation.</text>
</comment>
<sequence>MSARILVVDDTPVNVRLLEAKLTAEYFDVLTASDGPTALEIAESEVPDVILLDVMMPGMDGFEVCRRLRENPALGHIPVVMVTALTDVSDRVRGLEAGADDFLSKPVNDIALFARVRSLVRLKTLMDELRARQAAAGLSVDDRIQMGTKEDLNEAHILVVDGQPQHGQRLCGQLREEGYEVTLSQSLQDAQQQCSVAPFFDLILVGIEVAGEDGLRFCSQLRSHEETRHIPILLVLDDMDLPRLAKGLDLGVTDYLFKPIDNNELLARVRTQVRRRHYHNRLRSMLDQGMSMAYTDSLTGVYNRRYMDSYLTRKLPEIRETGKPLALLIFDIDRFKEVNDTHGHAVGDMILCEVCRRVEENVRDFDLLSRYGGEEFVLVMPDTTAEQALNIAERLRERIGSFAVDINEQVGALTVSVSIGVSVTSDPTAKPETLLEEADHALYEAKRGGRDRVVMSEAVAG</sequence>
<comment type="catalytic activity">
    <reaction evidence="2">
        <text>2 GTP = 3',3'-c-di-GMP + 2 diphosphate</text>
        <dbReference type="Rhea" id="RHEA:24898"/>
        <dbReference type="ChEBI" id="CHEBI:33019"/>
        <dbReference type="ChEBI" id="CHEBI:37565"/>
        <dbReference type="ChEBI" id="CHEBI:58805"/>
        <dbReference type="EC" id="2.7.7.65"/>
    </reaction>
</comment>
<comment type="caution">
    <text evidence="6">The sequence shown here is derived from an EMBL/GenBank/DDBJ whole genome shotgun (WGS) entry which is preliminary data.</text>
</comment>
<dbReference type="SUPFAM" id="SSF55073">
    <property type="entry name" value="Nucleotide cyclase"/>
    <property type="match status" value="1"/>
</dbReference>
<keyword evidence="7" id="KW-1185">Reference proteome</keyword>
<dbReference type="RefSeq" id="WP_382423223.1">
    <property type="nucleotide sequence ID" value="NZ_JBHSCW010000009.1"/>
</dbReference>
<evidence type="ECO:0000259" key="5">
    <source>
        <dbReference type="PROSITE" id="PS50887"/>
    </source>
</evidence>
<dbReference type="InterPro" id="IPR043128">
    <property type="entry name" value="Rev_trsase/Diguanyl_cyclase"/>
</dbReference>
<dbReference type="EMBL" id="JBHSCW010000009">
    <property type="protein sequence ID" value="MFC4352844.1"/>
    <property type="molecule type" value="Genomic_DNA"/>
</dbReference>
<dbReference type="Pfam" id="PF00072">
    <property type="entry name" value="Response_reg"/>
    <property type="match status" value="2"/>
</dbReference>
<dbReference type="NCBIfam" id="NF007135">
    <property type="entry name" value="PRK09581.1"/>
    <property type="match status" value="1"/>
</dbReference>
<evidence type="ECO:0000313" key="6">
    <source>
        <dbReference type="EMBL" id="MFC4352844.1"/>
    </source>
</evidence>
<dbReference type="PROSITE" id="PS50887">
    <property type="entry name" value="GGDEF"/>
    <property type="match status" value="1"/>
</dbReference>
<dbReference type="SUPFAM" id="SSF52172">
    <property type="entry name" value="CheY-like"/>
    <property type="match status" value="2"/>
</dbReference>
<dbReference type="InterPro" id="IPR050469">
    <property type="entry name" value="Diguanylate_Cyclase"/>
</dbReference>
<dbReference type="SMART" id="SM00267">
    <property type="entry name" value="GGDEF"/>
    <property type="match status" value="1"/>
</dbReference>
<dbReference type="PROSITE" id="PS50110">
    <property type="entry name" value="RESPONSE_REGULATORY"/>
    <property type="match status" value="2"/>
</dbReference>
<evidence type="ECO:0000256" key="3">
    <source>
        <dbReference type="PROSITE-ProRule" id="PRU00169"/>
    </source>
</evidence>
<evidence type="ECO:0000313" key="7">
    <source>
        <dbReference type="Proteomes" id="UP001595799"/>
    </source>
</evidence>
<dbReference type="Pfam" id="PF00990">
    <property type="entry name" value="GGDEF"/>
    <property type="match status" value="1"/>
</dbReference>
<reference evidence="7" key="1">
    <citation type="journal article" date="2019" name="Int. J. Syst. Evol. Microbiol.">
        <title>The Global Catalogue of Microorganisms (GCM) 10K type strain sequencing project: providing services to taxonomists for standard genome sequencing and annotation.</title>
        <authorList>
            <consortium name="The Broad Institute Genomics Platform"/>
            <consortium name="The Broad Institute Genome Sequencing Center for Infectious Disease"/>
            <person name="Wu L."/>
            <person name="Ma J."/>
        </authorList>
    </citation>
    <scope>NUCLEOTIDE SEQUENCE [LARGE SCALE GENOMIC DNA]</scope>
    <source>
        <strain evidence="7">CECT 8472</strain>
    </source>
</reference>
<name>A0ABV8UP13_9PROT</name>
<evidence type="ECO:0000259" key="4">
    <source>
        <dbReference type="PROSITE" id="PS50110"/>
    </source>
</evidence>
<feature type="domain" description="Response regulatory" evidence="4">
    <location>
        <begin position="156"/>
        <end position="273"/>
    </location>
</feature>
<organism evidence="6 7">
    <name type="scientific">Fodinicurvata halophila</name>
    <dbReference type="NCBI Taxonomy" id="1419723"/>
    <lineage>
        <taxon>Bacteria</taxon>
        <taxon>Pseudomonadati</taxon>
        <taxon>Pseudomonadota</taxon>
        <taxon>Alphaproteobacteria</taxon>
        <taxon>Rhodospirillales</taxon>
        <taxon>Rhodovibrionaceae</taxon>
        <taxon>Fodinicurvata</taxon>
    </lineage>
</organism>
<dbReference type="EC" id="2.7.7.65" evidence="1"/>
<gene>
    <name evidence="6" type="ORF">ACFOW6_14930</name>
</gene>
<dbReference type="CDD" id="cd01949">
    <property type="entry name" value="GGDEF"/>
    <property type="match status" value="1"/>
</dbReference>
<feature type="domain" description="GGDEF" evidence="5">
    <location>
        <begin position="323"/>
        <end position="458"/>
    </location>
</feature>
<dbReference type="PANTHER" id="PTHR45138">
    <property type="entry name" value="REGULATORY COMPONENTS OF SENSORY TRANSDUCTION SYSTEM"/>
    <property type="match status" value="1"/>
</dbReference>
<dbReference type="CDD" id="cd17538">
    <property type="entry name" value="REC_D1_PleD-like"/>
    <property type="match status" value="1"/>
</dbReference>
<accession>A0ABV8UP13</accession>
<feature type="domain" description="Response regulatory" evidence="4">
    <location>
        <begin position="4"/>
        <end position="120"/>
    </location>
</feature>
<dbReference type="PANTHER" id="PTHR45138:SF9">
    <property type="entry name" value="DIGUANYLATE CYCLASE DGCM-RELATED"/>
    <property type="match status" value="1"/>
</dbReference>
<dbReference type="Proteomes" id="UP001595799">
    <property type="component" value="Unassembled WGS sequence"/>
</dbReference>
<dbReference type="InterPro" id="IPR001789">
    <property type="entry name" value="Sig_transdc_resp-reg_receiver"/>
</dbReference>
<dbReference type="InterPro" id="IPR029787">
    <property type="entry name" value="Nucleotide_cyclase"/>
</dbReference>
<proteinExistence type="predicted"/>
<keyword evidence="3" id="KW-0597">Phosphoprotein</keyword>
<dbReference type="SMART" id="SM00448">
    <property type="entry name" value="REC"/>
    <property type="match status" value="2"/>
</dbReference>
<evidence type="ECO:0000256" key="1">
    <source>
        <dbReference type="ARBA" id="ARBA00012528"/>
    </source>
</evidence>
<dbReference type="Gene3D" id="3.30.70.270">
    <property type="match status" value="1"/>
</dbReference>
<dbReference type="InterPro" id="IPR011006">
    <property type="entry name" value="CheY-like_superfamily"/>
</dbReference>
<dbReference type="InterPro" id="IPR000160">
    <property type="entry name" value="GGDEF_dom"/>
</dbReference>
<evidence type="ECO:0000256" key="2">
    <source>
        <dbReference type="ARBA" id="ARBA00034247"/>
    </source>
</evidence>